<proteinExistence type="predicted"/>
<keyword evidence="2" id="KW-1185">Reference proteome</keyword>
<gene>
    <name evidence="1" type="ORF">EJB05_30311</name>
</gene>
<evidence type="ECO:0000313" key="1">
    <source>
        <dbReference type="EMBL" id="TVU20717.1"/>
    </source>
</evidence>
<organism evidence="1 2">
    <name type="scientific">Eragrostis curvula</name>
    <name type="common">weeping love grass</name>
    <dbReference type="NCBI Taxonomy" id="38414"/>
    <lineage>
        <taxon>Eukaryota</taxon>
        <taxon>Viridiplantae</taxon>
        <taxon>Streptophyta</taxon>
        <taxon>Embryophyta</taxon>
        <taxon>Tracheophyta</taxon>
        <taxon>Spermatophyta</taxon>
        <taxon>Magnoliopsida</taxon>
        <taxon>Liliopsida</taxon>
        <taxon>Poales</taxon>
        <taxon>Poaceae</taxon>
        <taxon>PACMAD clade</taxon>
        <taxon>Chloridoideae</taxon>
        <taxon>Eragrostideae</taxon>
        <taxon>Eragrostidinae</taxon>
        <taxon>Eragrostis</taxon>
    </lineage>
</organism>
<evidence type="ECO:0000313" key="2">
    <source>
        <dbReference type="Proteomes" id="UP000324897"/>
    </source>
</evidence>
<reference evidence="1 2" key="1">
    <citation type="journal article" date="2019" name="Sci. Rep.">
        <title>A high-quality genome of Eragrostis curvula grass provides insights into Poaceae evolution and supports new strategies to enhance forage quality.</title>
        <authorList>
            <person name="Carballo J."/>
            <person name="Santos B.A.C.M."/>
            <person name="Zappacosta D."/>
            <person name="Garbus I."/>
            <person name="Selva J.P."/>
            <person name="Gallo C.A."/>
            <person name="Diaz A."/>
            <person name="Albertini E."/>
            <person name="Caccamo M."/>
            <person name="Echenique V."/>
        </authorList>
    </citation>
    <scope>NUCLEOTIDE SEQUENCE [LARGE SCALE GENOMIC DNA]</scope>
    <source>
        <strain evidence="2">cv. Victoria</strain>
        <tissue evidence="1">Leaf</tissue>
    </source>
</reference>
<protein>
    <submittedName>
        <fullName evidence="1">Uncharacterized protein</fullName>
    </submittedName>
</protein>
<comment type="caution">
    <text evidence="1">The sequence shown here is derived from an EMBL/GenBank/DDBJ whole genome shotgun (WGS) entry which is preliminary data.</text>
</comment>
<dbReference type="AlphaFoldDB" id="A0A5J9UBI6"/>
<dbReference type="Proteomes" id="UP000324897">
    <property type="component" value="Unassembled WGS sequence"/>
</dbReference>
<dbReference type="Gramene" id="TVU20717">
    <property type="protein sequence ID" value="TVU20717"/>
    <property type="gene ID" value="EJB05_30311"/>
</dbReference>
<sequence>MLIVILFYNCTYNFYYECCIKLLICVKKMVCKKCKVSQNAECRRCLFFCLAPSLQIQLRIFIAQYYQQQWLAVNGLKAQSGFRNFAILRSYIEFRLIEVLPCCALYLY</sequence>
<name>A0A5J9UBI6_9POAL</name>
<accession>A0A5J9UBI6</accession>
<dbReference type="EMBL" id="RWGY01000026">
    <property type="protein sequence ID" value="TVU20717.1"/>
    <property type="molecule type" value="Genomic_DNA"/>
</dbReference>